<dbReference type="SUPFAM" id="SSF51905">
    <property type="entry name" value="FAD/NAD(P)-binding domain"/>
    <property type="match status" value="1"/>
</dbReference>
<dbReference type="PIRSF" id="PIRSF011396">
    <property type="entry name" value="Trp_halogenase"/>
    <property type="match status" value="1"/>
</dbReference>
<dbReference type="InterPro" id="IPR050816">
    <property type="entry name" value="Flavin-dep_Halogenase_NPB"/>
</dbReference>
<dbReference type="Gene3D" id="3.50.50.60">
    <property type="entry name" value="FAD/NAD(P)-binding domain"/>
    <property type="match status" value="1"/>
</dbReference>
<dbReference type="Pfam" id="PF04820">
    <property type="entry name" value="Trp_halogenase"/>
    <property type="match status" value="1"/>
</dbReference>
<gene>
    <name evidence="1" type="ORF">MNBD_ALPHA01-1187</name>
</gene>
<reference evidence="1" key="1">
    <citation type="submission" date="2018-06" db="EMBL/GenBank/DDBJ databases">
        <authorList>
            <person name="Zhirakovskaya E."/>
        </authorList>
    </citation>
    <scope>NUCLEOTIDE SEQUENCE</scope>
</reference>
<organism evidence="1">
    <name type="scientific">hydrothermal vent metagenome</name>
    <dbReference type="NCBI Taxonomy" id="652676"/>
    <lineage>
        <taxon>unclassified sequences</taxon>
        <taxon>metagenomes</taxon>
        <taxon>ecological metagenomes</taxon>
    </lineage>
</organism>
<dbReference type="InterPro" id="IPR036188">
    <property type="entry name" value="FAD/NAD-bd_sf"/>
</dbReference>
<dbReference type="PANTHER" id="PTHR43747">
    <property type="entry name" value="FAD-BINDING PROTEIN"/>
    <property type="match status" value="1"/>
</dbReference>
<dbReference type="AlphaFoldDB" id="A0A3B0SAG7"/>
<dbReference type="InterPro" id="IPR033856">
    <property type="entry name" value="Trp_halogen"/>
</dbReference>
<dbReference type="EMBL" id="UOEJ01000089">
    <property type="protein sequence ID" value="VAV97508.1"/>
    <property type="molecule type" value="Genomic_DNA"/>
</dbReference>
<protein>
    <submittedName>
        <fullName evidence="1">Tryptophan halogenase</fullName>
    </submittedName>
</protein>
<evidence type="ECO:0000313" key="1">
    <source>
        <dbReference type="EMBL" id="VAV97508.1"/>
    </source>
</evidence>
<dbReference type="InterPro" id="IPR006905">
    <property type="entry name" value="Flavin_halogenase"/>
</dbReference>
<sequence>MTQENRIQKIVIVGGGTAGWMAASMLAKTLEGNSTGDKADRIDITLIESDEIPIIGVGEATIPPIQLFNDYLGLDEDEFLRQTQGSFKLGIQFNNWGRLGDKYMHAFGTTGRPLGGVDFHHYWLKAGMEGGTSDLWDYSFNDKVARANKFSRMAKIKDSPLEGLTYAFHFDATLYAKYLRSYSERLGVNRIEGKVITASLRGEDGFISHLTMENGTEITGDFFIDCTGFRSLLIEETLKTGYVDWSGFLPCNRAIAVPTASVGDIQPYTRSTALSAGWQWHIPLQHRTGNGHVFCSDYISEDEATAMLLDNLEGETLADPRVVHFNTGRRRKFWNKNCVVLGLASGFMEPLESTSIHLFQSGITRLIKMFPDKSCSRADADEYNRQAISEFESIRDFIIFHYHATERTDTPFWRDCAGMDIPDSLTERLELFRTNGRIFRKGDELFSENSWLQVMIGQGIRPAGYHPLADQVASPDVREYLENIDRIQNRALSELPLQKDFIARNCSAAIQL</sequence>
<dbReference type="GO" id="GO:0004497">
    <property type="term" value="F:monooxygenase activity"/>
    <property type="evidence" value="ECO:0007669"/>
    <property type="project" value="InterPro"/>
</dbReference>
<dbReference type="PANTHER" id="PTHR43747:SF4">
    <property type="entry name" value="FLAVIN-DEPENDENT TRYPTOPHAN HALOGENASE"/>
    <property type="match status" value="1"/>
</dbReference>
<proteinExistence type="predicted"/>
<accession>A0A3B0SAG7</accession>
<name>A0A3B0SAG7_9ZZZZ</name>